<evidence type="ECO:0000256" key="4">
    <source>
        <dbReference type="SAM" id="SignalP"/>
    </source>
</evidence>
<dbReference type="AlphaFoldDB" id="A0A1L3I3A8"/>
<keyword evidence="1" id="KW-0677">Repeat</keyword>
<dbReference type="SMART" id="SM00028">
    <property type="entry name" value="TPR"/>
    <property type="match status" value="3"/>
</dbReference>
<dbReference type="KEGG" id="php:PhaeoP97_01172"/>
<dbReference type="InterPro" id="IPR011990">
    <property type="entry name" value="TPR-like_helical_dom_sf"/>
</dbReference>
<accession>A0A1L3I3A8</accession>
<feature type="chain" id="PRO_5009853889" evidence="4">
    <location>
        <begin position="24"/>
        <end position="210"/>
    </location>
</feature>
<evidence type="ECO:0000256" key="3">
    <source>
        <dbReference type="PROSITE-ProRule" id="PRU00339"/>
    </source>
</evidence>
<organism evidence="5 6">
    <name type="scientific">Phaeobacter porticola</name>
    <dbReference type="NCBI Taxonomy" id="1844006"/>
    <lineage>
        <taxon>Bacteria</taxon>
        <taxon>Pseudomonadati</taxon>
        <taxon>Pseudomonadota</taxon>
        <taxon>Alphaproteobacteria</taxon>
        <taxon>Rhodobacterales</taxon>
        <taxon>Roseobacteraceae</taxon>
        <taxon>Phaeobacter</taxon>
    </lineage>
</organism>
<proteinExistence type="predicted"/>
<dbReference type="EMBL" id="CP016364">
    <property type="protein sequence ID" value="APG46598.1"/>
    <property type="molecule type" value="Genomic_DNA"/>
</dbReference>
<dbReference type="PANTHER" id="PTHR44858">
    <property type="entry name" value="TETRATRICOPEPTIDE REPEAT PROTEIN 6"/>
    <property type="match status" value="1"/>
</dbReference>
<dbReference type="Proteomes" id="UP000183859">
    <property type="component" value="Chromosome"/>
</dbReference>
<dbReference type="OrthoDB" id="9815010at2"/>
<evidence type="ECO:0000313" key="6">
    <source>
        <dbReference type="Proteomes" id="UP000183859"/>
    </source>
</evidence>
<dbReference type="Gene3D" id="1.25.40.10">
    <property type="entry name" value="Tetratricopeptide repeat domain"/>
    <property type="match status" value="1"/>
</dbReference>
<dbReference type="PROSITE" id="PS50005">
    <property type="entry name" value="TPR"/>
    <property type="match status" value="1"/>
</dbReference>
<reference evidence="6" key="1">
    <citation type="submission" date="2016-07" db="EMBL/GenBank/DDBJ databases">
        <title>Phaeobacter portensis sp. nov., a tropodithietic acid producing bacterium isolated from a German harbor.</title>
        <authorList>
            <person name="Freese H.M."/>
            <person name="Bunk B."/>
            <person name="Breider S."/>
            <person name="Brinkhoff T."/>
        </authorList>
    </citation>
    <scope>NUCLEOTIDE SEQUENCE [LARGE SCALE GENOMIC DNA]</scope>
    <source>
        <strain evidence="6">P97</strain>
    </source>
</reference>
<gene>
    <name evidence="5" type="ORF">PhaeoP97_01172</name>
</gene>
<protein>
    <submittedName>
        <fullName evidence="5">Tetratricopeptide repeat-containing protein</fullName>
    </submittedName>
</protein>
<dbReference type="STRING" id="1844006.PhaeoP97_01172"/>
<dbReference type="InterPro" id="IPR019734">
    <property type="entry name" value="TPR_rpt"/>
</dbReference>
<sequence precursor="true">MRQFWIAPFLGLCFAAAASLAQAEGAGQAPSHADSASCPTAPDHQGAVDQLIGRVQAAPDESSAQQISNQFWQYWADAPNAEAQALLDRGMTRRSAFDFLGALEAFDRLVAYCPDYAEGYNQRAFVHYLRRDFAAALMDLDRALDLSPRHVAALSGRALSLYGLSRLGEAREALDQALSLNPWLPERHLVAPGGPLAPEDADAAMPEVEL</sequence>
<feature type="signal peptide" evidence="4">
    <location>
        <begin position="1"/>
        <end position="23"/>
    </location>
</feature>
<evidence type="ECO:0000256" key="1">
    <source>
        <dbReference type="ARBA" id="ARBA00022737"/>
    </source>
</evidence>
<evidence type="ECO:0000256" key="2">
    <source>
        <dbReference type="ARBA" id="ARBA00022803"/>
    </source>
</evidence>
<dbReference type="RefSeq" id="WP_072506324.1">
    <property type="nucleotide sequence ID" value="NZ_CP016364.1"/>
</dbReference>
<dbReference type="PANTHER" id="PTHR44858:SF1">
    <property type="entry name" value="UDP-N-ACETYLGLUCOSAMINE--PEPTIDE N-ACETYLGLUCOSAMINYLTRANSFERASE SPINDLY-RELATED"/>
    <property type="match status" value="1"/>
</dbReference>
<keyword evidence="4" id="KW-0732">Signal</keyword>
<dbReference type="SUPFAM" id="SSF48452">
    <property type="entry name" value="TPR-like"/>
    <property type="match status" value="1"/>
</dbReference>
<dbReference type="InterPro" id="IPR050498">
    <property type="entry name" value="Ycf3"/>
</dbReference>
<feature type="repeat" description="TPR" evidence="3">
    <location>
        <begin position="117"/>
        <end position="150"/>
    </location>
</feature>
<name>A0A1L3I3A8_9RHOB</name>
<keyword evidence="2 3" id="KW-0802">TPR repeat</keyword>
<keyword evidence="6" id="KW-1185">Reference proteome</keyword>
<evidence type="ECO:0000313" key="5">
    <source>
        <dbReference type="EMBL" id="APG46598.1"/>
    </source>
</evidence>